<feature type="domain" description="EF-hand" evidence="4">
    <location>
        <begin position="762"/>
        <end position="797"/>
    </location>
</feature>
<feature type="compositionally biased region" description="Low complexity" evidence="3">
    <location>
        <begin position="306"/>
        <end position="315"/>
    </location>
</feature>
<dbReference type="Pfam" id="PF13202">
    <property type="entry name" value="EF-hand_5"/>
    <property type="match status" value="1"/>
</dbReference>
<feature type="domain" description="EF-hand" evidence="4">
    <location>
        <begin position="386"/>
        <end position="421"/>
    </location>
</feature>
<gene>
    <name evidence="5" type="ORF">PCOR1329_LOCUS81237</name>
</gene>
<dbReference type="PROSITE" id="PS00018">
    <property type="entry name" value="EF_HAND_1"/>
    <property type="match status" value="5"/>
</dbReference>
<evidence type="ECO:0000256" key="2">
    <source>
        <dbReference type="ARBA" id="ARBA00022837"/>
    </source>
</evidence>
<dbReference type="Gene3D" id="1.10.238.10">
    <property type="entry name" value="EF-hand"/>
    <property type="match status" value="4"/>
</dbReference>
<dbReference type="PANTHER" id="PTHR23050">
    <property type="entry name" value="CALCIUM BINDING PROTEIN"/>
    <property type="match status" value="1"/>
</dbReference>
<reference evidence="5" key="1">
    <citation type="submission" date="2023-10" db="EMBL/GenBank/DDBJ databases">
        <authorList>
            <person name="Chen Y."/>
            <person name="Shah S."/>
            <person name="Dougan E. K."/>
            <person name="Thang M."/>
            <person name="Chan C."/>
        </authorList>
    </citation>
    <scope>NUCLEOTIDE SEQUENCE [LARGE SCALE GENOMIC DNA]</scope>
</reference>
<evidence type="ECO:0000313" key="5">
    <source>
        <dbReference type="EMBL" id="CAK0905556.1"/>
    </source>
</evidence>
<sequence>MPSGMRLRLQLVGASRVIMPAGVHRRSVAAPAARDVGGFGNVSLPGDTAAASMAPWPPAPQKAAPRPCRESDRVRQASWVALRTCAFAAGSLTPSGGRLNEESWQVRFGIVRYVGRRLYGIVQHGAACSGPARSESAPSPRRGFLLPLPARPQTAPELEAGASRRSSAREAWDRASPSPLPAGDDHSWSAAALRQKWDRIQAAFADSFAASDSFDAPRQQDAAGGPAPARAWAGDLTIQDAVAAAQLPRAGRRSQTTPTGGAHQPMTARALAGASPPAAPAHQRSPAQGPAQRPATEVSARRPSARPRTSTPAASGDVAGASSEGLGSGPDFVDARRAPAAAAGRLATRREVSRRARRLAERSQIEQKRLRLRAQWRRDFEAMSEADQEFYRRAFKSCDFDVDGVLEGAELVPCLKEVGLNGFKAEERYAIRQVVDQWLSENSEEVDLFEFVAGLVPLARRTIEDVRSNELLRKYLRNTSKDADADCISAMRCAEIARDMGLDARHFFQQGQEDRGVPFEEFRQAIVRMAEGSERLQRDRERALAEREGLDGATFAKFRTDLIWLHAIFSQYDADGSGKLDQAEIMRAVREFGVTPCAIEDRLDLKTMAKVDFREFLAIIGQIRERGKLLKVGVHKFLFSKYDRDGDGTLSVREIAPLLEQLRLTPRNRVEQEELAALINGADENGSGQIEFSEFQDFCQKVEERLNRVRFEDELAQALAMEFSTAQLRDMRWAFDSLDADASGRLQAEELCECLTLMGKSLKKDEFDLFFKELDADGSGELEFKEFLEFMRVVRDRESIFSDSFYKHFHRKPHQLEPHVLRRVLENMRMAKNYTIVLDRDELVDVFCGYFGISPDDDLEEKFGVKSVEELYELSRRWDSERTAAGP</sequence>
<evidence type="ECO:0000259" key="4">
    <source>
        <dbReference type="PROSITE" id="PS50222"/>
    </source>
</evidence>
<dbReference type="CDD" id="cd00051">
    <property type="entry name" value="EFh"/>
    <property type="match status" value="1"/>
</dbReference>
<accession>A0ABN9Y3Q6</accession>
<feature type="region of interest" description="Disordered" evidence="3">
    <location>
        <begin position="341"/>
        <end position="360"/>
    </location>
</feature>
<evidence type="ECO:0000313" key="6">
    <source>
        <dbReference type="Proteomes" id="UP001189429"/>
    </source>
</evidence>
<protein>
    <recommendedName>
        <fullName evidence="4">EF-hand domain-containing protein</fullName>
    </recommendedName>
</protein>
<dbReference type="EMBL" id="CAUYUJ010021581">
    <property type="protein sequence ID" value="CAK0905556.1"/>
    <property type="molecule type" value="Genomic_DNA"/>
</dbReference>
<evidence type="ECO:0000256" key="3">
    <source>
        <dbReference type="SAM" id="MobiDB-lite"/>
    </source>
</evidence>
<dbReference type="InterPro" id="IPR011992">
    <property type="entry name" value="EF-hand-dom_pair"/>
</dbReference>
<dbReference type="InterPro" id="IPR002048">
    <property type="entry name" value="EF_hand_dom"/>
</dbReference>
<dbReference type="SMART" id="SM00054">
    <property type="entry name" value="EFh"/>
    <property type="match status" value="6"/>
</dbReference>
<dbReference type="Pfam" id="PF13499">
    <property type="entry name" value="EF-hand_7"/>
    <property type="match status" value="2"/>
</dbReference>
<evidence type="ECO:0000256" key="1">
    <source>
        <dbReference type="ARBA" id="ARBA00022737"/>
    </source>
</evidence>
<keyword evidence="2" id="KW-0106">Calcium</keyword>
<feature type="domain" description="EF-hand" evidence="4">
    <location>
        <begin position="630"/>
        <end position="665"/>
    </location>
</feature>
<feature type="region of interest" description="Disordered" evidence="3">
    <location>
        <begin position="271"/>
        <end position="333"/>
    </location>
</feature>
<dbReference type="Proteomes" id="UP001189429">
    <property type="component" value="Unassembled WGS sequence"/>
</dbReference>
<proteinExistence type="predicted"/>
<keyword evidence="6" id="KW-1185">Reference proteome</keyword>
<feature type="domain" description="EF-hand" evidence="4">
    <location>
        <begin position="560"/>
        <end position="595"/>
    </location>
</feature>
<dbReference type="PROSITE" id="PS50222">
    <property type="entry name" value="EF_HAND_2"/>
    <property type="match status" value="6"/>
</dbReference>
<feature type="domain" description="EF-hand" evidence="4">
    <location>
        <begin position="726"/>
        <end position="761"/>
    </location>
</feature>
<feature type="domain" description="EF-hand" evidence="4">
    <location>
        <begin position="670"/>
        <end position="705"/>
    </location>
</feature>
<dbReference type="InterPro" id="IPR050145">
    <property type="entry name" value="Centrin_CML-like"/>
</dbReference>
<comment type="caution">
    <text evidence="5">The sequence shown here is derived from an EMBL/GenBank/DDBJ whole genome shotgun (WGS) entry which is preliminary data.</text>
</comment>
<dbReference type="SUPFAM" id="SSF47473">
    <property type="entry name" value="EF-hand"/>
    <property type="match status" value="2"/>
</dbReference>
<keyword evidence="1" id="KW-0677">Repeat</keyword>
<dbReference type="InterPro" id="IPR018247">
    <property type="entry name" value="EF_Hand_1_Ca_BS"/>
</dbReference>
<organism evidence="5 6">
    <name type="scientific">Prorocentrum cordatum</name>
    <dbReference type="NCBI Taxonomy" id="2364126"/>
    <lineage>
        <taxon>Eukaryota</taxon>
        <taxon>Sar</taxon>
        <taxon>Alveolata</taxon>
        <taxon>Dinophyceae</taxon>
        <taxon>Prorocentrales</taxon>
        <taxon>Prorocentraceae</taxon>
        <taxon>Prorocentrum</taxon>
    </lineage>
</organism>
<name>A0ABN9Y3Q6_9DINO</name>
<feature type="region of interest" description="Disordered" evidence="3">
    <location>
        <begin position="128"/>
        <end position="186"/>
    </location>
</feature>
<feature type="compositionally biased region" description="Basic and acidic residues" evidence="3">
    <location>
        <begin position="348"/>
        <end position="360"/>
    </location>
</feature>